<keyword evidence="3" id="KW-1185">Reference proteome</keyword>
<dbReference type="OrthoDB" id="1097953at2"/>
<dbReference type="EMBL" id="CP037423">
    <property type="protein sequence ID" value="QDV42958.1"/>
    <property type="molecule type" value="Genomic_DNA"/>
</dbReference>
<gene>
    <name evidence="2" type="ORF">Enr13x_28100</name>
</gene>
<dbReference type="KEGG" id="snep:Enr13x_28100"/>
<dbReference type="AlphaFoldDB" id="A0A518HQ38"/>
<reference evidence="2 3" key="1">
    <citation type="submission" date="2019-03" db="EMBL/GenBank/DDBJ databases">
        <title>Deep-cultivation of Planctomycetes and their phenomic and genomic characterization uncovers novel biology.</title>
        <authorList>
            <person name="Wiegand S."/>
            <person name="Jogler M."/>
            <person name="Boedeker C."/>
            <person name="Pinto D."/>
            <person name="Vollmers J."/>
            <person name="Rivas-Marin E."/>
            <person name="Kohn T."/>
            <person name="Peeters S.H."/>
            <person name="Heuer A."/>
            <person name="Rast P."/>
            <person name="Oberbeckmann S."/>
            <person name="Bunk B."/>
            <person name="Jeske O."/>
            <person name="Meyerdierks A."/>
            <person name="Storesund J.E."/>
            <person name="Kallscheuer N."/>
            <person name="Luecker S."/>
            <person name="Lage O.M."/>
            <person name="Pohl T."/>
            <person name="Merkel B.J."/>
            <person name="Hornburger P."/>
            <person name="Mueller R.-W."/>
            <person name="Bruemmer F."/>
            <person name="Labrenz M."/>
            <person name="Spormann A.M."/>
            <person name="Op den Camp H."/>
            <person name="Overmann J."/>
            <person name="Amann R."/>
            <person name="Jetten M.S.M."/>
            <person name="Mascher T."/>
            <person name="Medema M.H."/>
            <person name="Devos D.P."/>
            <person name="Kaster A.-K."/>
            <person name="Ovreas L."/>
            <person name="Rohde M."/>
            <person name="Galperin M.Y."/>
            <person name="Jogler C."/>
        </authorList>
    </citation>
    <scope>NUCLEOTIDE SEQUENCE [LARGE SCALE GENOMIC DNA]</scope>
    <source>
        <strain evidence="2 3">Enr13</strain>
    </source>
</reference>
<dbReference type="Proteomes" id="UP000319004">
    <property type="component" value="Chromosome"/>
</dbReference>
<name>A0A518HQ38_9BACT</name>
<evidence type="ECO:0000256" key="1">
    <source>
        <dbReference type="SAM" id="MobiDB-lite"/>
    </source>
</evidence>
<proteinExistence type="predicted"/>
<evidence type="ECO:0000313" key="2">
    <source>
        <dbReference type="EMBL" id="QDV42958.1"/>
    </source>
</evidence>
<evidence type="ECO:0000313" key="3">
    <source>
        <dbReference type="Proteomes" id="UP000319004"/>
    </source>
</evidence>
<protein>
    <submittedName>
        <fullName evidence="2">Uncharacterized protein</fullName>
    </submittedName>
</protein>
<sequence length="119" mass="12770">MNVREFVKETIVEVMGGMNDANDELVKTRRDGRAIGSYGKDSKIKFDVAVTVASEKQGEGKTNLSVLGIGASGKLEAAISEACVSRIEFEIPVRFPDPSDHNPGPAFIAPADDDCSERV</sequence>
<organism evidence="2 3">
    <name type="scientific">Stieleria neptunia</name>
    <dbReference type="NCBI Taxonomy" id="2527979"/>
    <lineage>
        <taxon>Bacteria</taxon>
        <taxon>Pseudomonadati</taxon>
        <taxon>Planctomycetota</taxon>
        <taxon>Planctomycetia</taxon>
        <taxon>Pirellulales</taxon>
        <taxon>Pirellulaceae</taxon>
        <taxon>Stieleria</taxon>
    </lineage>
</organism>
<dbReference type="RefSeq" id="WP_145386726.1">
    <property type="nucleotide sequence ID" value="NZ_CP037423.1"/>
</dbReference>
<accession>A0A518HQ38</accession>
<feature type="region of interest" description="Disordered" evidence="1">
    <location>
        <begin position="95"/>
        <end position="119"/>
    </location>
</feature>